<keyword evidence="2" id="KW-0092">Biotin</keyword>
<evidence type="ECO:0000256" key="3">
    <source>
        <dbReference type="ARBA" id="ARBA00024227"/>
    </source>
</evidence>
<comment type="caution">
    <text evidence="6">The sequence shown here is derived from an EMBL/GenBank/DDBJ whole genome shotgun (WGS) entry which is preliminary data.</text>
</comment>
<dbReference type="InterPro" id="IPR045864">
    <property type="entry name" value="aa-tRNA-synth_II/BPL/LPL"/>
</dbReference>
<dbReference type="Gene3D" id="3.30.930.10">
    <property type="entry name" value="Bira Bifunctional Protein, Domain 2"/>
    <property type="match status" value="1"/>
</dbReference>
<dbReference type="GO" id="GO:0005737">
    <property type="term" value="C:cytoplasm"/>
    <property type="evidence" value="ECO:0007669"/>
    <property type="project" value="TreeGrafter"/>
</dbReference>
<evidence type="ECO:0000256" key="4">
    <source>
        <dbReference type="ARBA" id="ARBA00047846"/>
    </source>
</evidence>
<evidence type="ECO:0000313" key="7">
    <source>
        <dbReference type="Proteomes" id="UP000249165"/>
    </source>
</evidence>
<dbReference type="CDD" id="cd16442">
    <property type="entry name" value="BPL"/>
    <property type="match status" value="1"/>
</dbReference>
<dbReference type="Pfam" id="PF03099">
    <property type="entry name" value="BPL_LplA_LipB"/>
    <property type="match status" value="1"/>
</dbReference>
<proteinExistence type="predicted"/>
<dbReference type="PANTHER" id="PTHR12835:SF5">
    <property type="entry name" value="BIOTIN--PROTEIN LIGASE"/>
    <property type="match status" value="1"/>
</dbReference>
<comment type="catalytic activity">
    <reaction evidence="4">
        <text>biotin + L-lysyl-[protein] + ATP = N(6)-biotinyl-L-lysyl-[protein] + AMP + diphosphate + H(+)</text>
        <dbReference type="Rhea" id="RHEA:11756"/>
        <dbReference type="Rhea" id="RHEA-COMP:9752"/>
        <dbReference type="Rhea" id="RHEA-COMP:10505"/>
        <dbReference type="ChEBI" id="CHEBI:15378"/>
        <dbReference type="ChEBI" id="CHEBI:29969"/>
        <dbReference type="ChEBI" id="CHEBI:30616"/>
        <dbReference type="ChEBI" id="CHEBI:33019"/>
        <dbReference type="ChEBI" id="CHEBI:57586"/>
        <dbReference type="ChEBI" id="CHEBI:83144"/>
        <dbReference type="ChEBI" id="CHEBI:456215"/>
        <dbReference type="EC" id="6.3.4.15"/>
    </reaction>
</comment>
<organism evidence="6 7">
    <name type="scientific">Salipiger aestuarii</name>
    <dbReference type="NCBI Taxonomy" id="568098"/>
    <lineage>
        <taxon>Bacteria</taxon>
        <taxon>Pseudomonadati</taxon>
        <taxon>Pseudomonadota</taxon>
        <taxon>Alphaproteobacteria</taxon>
        <taxon>Rhodobacterales</taxon>
        <taxon>Roseobacteraceae</taxon>
        <taxon>Salipiger</taxon>
    </lineage>
</organism>
<dbReference type="InterPro" id="IPR004143">
    <property type="entry name" value="BPL_LPL_catalytic"/>
</dbReference>
<evidence type="ECO:0000259" key="5">
    <source>
        <dbReference type="PROSITE" id="PS51733"/>
    </source>
</evidence>
<feature type="domain" description="BPL/LPL catalytic" evidence="5">
    <location>
        <begin position="1"/>
        <end position="187"/>
    </location>
</feature>
<gene>
    <name evidence="6" type="ORF">ATI53_101831</name>
</gene>
<dbReference type="PROSITE" id="PS51733">
    <property type="entry name" value="BPL_LPL_CATALYTIC"/>
    <property type="match status" value="1"/>
</dbReference>
<dbReference type="InterPro" id="IPR003142">
    <property type="entry name" value="BPL_C"/>
</dbReference>
<dbReference type="EC" id="6.3.4.15" evidence="3"/>
<dbReference type="Pfam" id="PF02237">
    <property type="entry name" value="BPL_C"/>
    <property type="match status" value="1"/>
</dbReference>
<dbReference type="EMBL" id="QLMG01000018">
    <property type="protein sequence ID" value="RAK16814.1"/>
    <property type="molecule type" value="Genomic_DNA"/>
</dbReference>
<sequence length="259" mass="27054">MTHWPEGYGRRMLTEVDSTNAEAQRLAGTLSGPAWICALSQTAARGRRGRPWASPAGNFAATLLMMPREEARVLALRSFVASLALYDAFVAATGRVDGLALKWPNDVLLNGGKVAGILLESLEPRRGSAHLAIGIGVNLVAAPAAEQVEPGALRPVSLLSETGVGVTPDEFLTLLAAAYALREASFVTYGFAAIREAWLARAARLGDIITARTGTADITGTFETVDQAGNLVLKTASGRQAIPAADVFFRGGGGDASGH</sequence>
<name>A0A327Y7L3_9RHOB</name>
<dbReference type="SUPFAM" id="SSF55681">
    <property type="entry name" value="Class II aaRS and biotin synthetases"/>
    <property type="match status" value="1"/>
</dbReference>
<dbReference type="InterPro" id="IPR004408">
    <property type="entry name" value="Biotin_CoA_COase_ligase"/>
</dbReference>
<keyword evidence="7" id="KW-1185">Reference proteome</keyword>
<dbReference type="AlphaFoldDB" id="A0A327Y7L3"/>
<keyword evidence="1 6" id="KW-0436">Ligase</keyword>
<reference evidence="6 7" key="1">
    <citation type="submission" date="2018-06" db="EMBL/GenBank/DDBJ databases">
        <title>Genomic Encyclopedia of Archaeal and Bacterial Type Strains, Phase II (KMG-II): from individual species to whole genera.</title>
        <authorList>
            <person name="Goeker M."/>
        </authorList>
    </citation>
    <scope>NUCLEOTIDE SEQUENCE [LARGE SCALE GENOMIC DNA]</scope>
    <source>
        <strain evidence="6 7">DSM 22011</strain>
    </source>
</reference>
<dbReference type="Proteomes" id="UP000249165">
    <property type="component" value="Unassembled WGS sequence"/>
</dbReference>
<protein>
    <recommendedName>
        <fullName evidence="3">biotin--[biotin carboxyl-carrier protein] ligase</fullName>
        <ecNumber evidence="3">6.3.4.15</ecNumber>
    </recommendedName>
</protein>
<evidence type="ECO:0000313" key="6">
    <source>
        <dbReference type="EMBL" id="RAK16814.1"/>
    </source>
</evidence>
<dbReference type="GO" id="GO:0004077">
    <property type="term" value="F:biotin--[biotin carboxyl-carrier protein] ligase activity"/>
    <property type="evidence" value="ECO:0007669"/>
    <property type="project" value="UniProtKB-EC"/>
</dbReference>
<accession>A0A327Y7L3</accession>
<evidence type="ECO:0000256" key="1">
    <source>
        <dbReference type="ARBA" id="ARBA00022598"/>
    </source>
</evidence>
<dbReference type="NCBIfam" id="TIGR00121">
    <property type="entry name" value="birA_ligase"/>
    <property type="match status" value="1"/>
</dbReference>
<dbReference type="PANTHER" id="PTHR12835">
    <property type="entry name" value="BIOTIN PROTEIN LIGASE"/>
    <property type="match status" value="1"/>
</dbReference>
<evidence type="ECO:0000256" key="2">
    <source>
        <dbReference type="ARBA" id="ARBA00023267"/>
    </source>
</evidence>